<keyword evidence="3" id="KW-1185">Reference proteome</keyword>
<dbReference type="SUPFAM" id="SSF160719">
    <property type="entry name" value="gpW/gp25-like"/>
    <property type="match status" value="1"/>
</dbReference>
<comment type="caution">
    <text evidence="2">The sequence shown here is derived from an EMBL/GenBank/DDBJ whole genome shotgun (WGS) entry which is preliminary data.</text>
</comment>
<reference evidence="2 3" key="1">
    <citation type="submission" date="2018-08" db="EMBL/GenBank/DDBJ databases">
        <title>Chitinophagaceae sp. K23C18032701, a novel bacterium isolated from forest soil.</title>
        <authorList>
            <person name="Wang C."/>
        </authorList>
    </citation>
    <scope>NUCLEOTIDE SEQUENCE [LARGE SCALE GENOMIC DNA]</scope>
    <source>
        <strain evidence="2 3">K23C18032701</strain>
    </source>
</reference>
<proteinExistence type="predicted"/>
<sequence length="116" mass="13038">MNVKFTYQFSGQGRTASTDNDGHIRDMIEQLLFTNPGERLNRPSFGGALNQLVFQPNSDELAATTQFLVQGALQQWLGDLIEVNAVQVTNDDALLKVIVAYTVRTTQQNFIEQFTR</sequence>
<evidence type="ECO:0000313" key="2">
    <source>
        <dbReference type="EMBL" id="RFM26941.1"/>
    </source>
</evidence>
<organism evidence="2 3">
    <name type="scientific">Deminuibacter soli</name>
    <dbReference type="NCBI Taxonomy" id="2291815"/>
    <lineage>
        <taxon>Bacteria</taxon>
        <taxon>Pseudomonadati</taxon>
        <taxon>Bacteroidota</taxon>
        <taxon>Chitinophagia</taxon>
        <taxon>Chitinophagales</taxon>
        <taxon>Chitinophagaceae</taxon>
        <taxon>Deminuibacter</taxon>
    </lineage>
</organism>
<feature type="domain" description="IraD/Gp25-like" evidence="1">
    <location>
        <begin position="21"/>
        <end position="107"/>
    </location>
</feature>
<dbReference type="AlphaFoldDB" id="A0A3E1NGH0"/>
<dbReference type="EMBL" id="QTJU01000007">
    <property type="protein sequence ID" value="RFM26941.1"/>
    <property type="molecule type" value="Genomic_DNA"/>
</dbReference>
<dbReference type="Gene3D" id="3.10.450.40">
    <property type="match status" value="1"/>
</dbReference>
<accession>A0A3E1NGH0</accession>
<dbReference type="Proteomes" id="UP000261284">
    <property type="component" value="Unassembled WGS sequence"/>
</dbReference>
<dbReference type="Pfam" id="PF04965">
    <property type="entry name" value="GPW_gp25"/>
    <property type="match status" value="1"/>
</dbReference>
<evidence type="ECO:0000313" key="3">
    <source>
        <dbReference type="Proteomes" id="UP000261284"/>
    </source>
</evidence>
<protein>
    <recommendedName>
        <fullName evidence="1">IraD/Gp25-like domain-containing protein</fullName>
    </recommendedName>
</protein>
<dbReference type="RefSeq" id="WP_116848725.1">
    <property type="nucleotide sequence ID" value="NZ_QTJU01000007.1"/>
</dbReference>
<dbReference type="InterPro" id="IPR007048">
    <property type="entry name" value="IraD/Gp25-like"/>
</dbReference>
<name>A0A3E1NGH0_9BACT</name>
<dbReference type="OrthoDB" id="9802846at2"/>
<gene>
    <name evidence="2" type="ORF">DXN05_18325</name>
</gene>
<evidence type="ECO:0000259" key="1">
    <source>
        <dbReference type="Pfam" id="PF04965"/>
    </source>
</evidence>